<dbReference type="PROSITE" id="PS50294">
    <property type="entry name" value="WD_REPEATS_REGION"/>
    <property type="match status" value="2"/>
</dbReference>
<protein>
    <submittedName>
        <fullName evidence="7">Uncharacterized protein</fullName>
    </submittedName>
</protein>
<proteinExistence type="predicted"/>
<reference evidence="7" key="1">
    <citation type="submission" date="2022-11" db="EMBL/GenBank/DDBJ databases">
        <title>Genome Resource of Sclerotinia nivalis Strain SnTB1, a Plant Pathogen Isolated from American Ginseng.</title>
        <authorList>
            <person name="Fan S."/>
        </authorList>
    </citation>
    <scope>NUCLEOTIDE SEQUENCE</scope>
    <source>
        <strain evidence="7">SnTB1</strain>
    </source>
</reference>
<feature type="repeat" description="WD" evidence="5">
    <location>
        <begin position="318"/>
        <end position="359"/>
    </location>
</feature>
<keyword evidence="8" id="KW-1185">Reference proteome</keyword>
<feature type="repeat" description="WD" evidence="5">
    <location>
        <begin position="360"/>
        <end position="393"/>
    </location>
</feature>
<dbReference type="AlphaFoldDB" id="A0A9X0A8F3"/>
<comment type="subcellular location">
    <subcellularLocation>
        <location evidence="1">Nucleus</location>
    </subcellularLocation>
</comment>
<feature type="repeat" description="WD" evidence="5">
    <location>
        <begin position="276"/>
        <end position="317"/>
    </location>
</feature>
<dbReference type="OrthoDB" id="189968at2759"/>
<evidence type="ECO:0000313" key="7">
    <source>
        <dbReference type="EMBL" id="KAJ8058165.1"/>
    </source>
</evidence>
<dbReference type="Gene3D" id="2.130.10.10">
    <property type="entry name" value="YVTN repeat-like/Quinoprotein amine dehydrogenase"/>
    <property type="match status" value="1"/>
</dbReference>
<name>A0A9X0A8F3_9HELO</name>
<feature type="region of interest" description="Disordered" evidence="6">
    <location>
        <begin position="41"/>
        <end position="130"/>
    </location>
</feature>
<dbReference type="InterPro" id="IPR001680">
    <property type="entry name" value="WD40_rpt"/>
</dbReference>
<organism evidence="7 8">
    <name type="scientific">Sclerotinia nivalis</name>
    <dbReference type="NCBI Taxonomy" id="352851"/>
    <lineage>
        <taxon>Eukaryota</taxon>
        <taxon>Fungi</taxon>
        <taxon>Dikarya</taxon>
        <taxon>Ascomycota</taxon>
        <taxon>Pezizomycotina</taxon>
        <taxon>Leotiomycetes</taxon>
        <taxon>Helotiales</taxon>
        <taxon>Sclerotiniaceae</taxon>
        <taxon>Sclerotinia</taxon>
    </lineage>
</organism>
<gene>
    <name evidence="7" type="ORF">OCU04_013019</name>
</gene>
<dbReference type="PROSITE" id="PS00678">
    <property type="entry name" value="WD_REPEATS_1"/>
    <property type="match status" value="1"/>
</dbReference>
<evidence type="ECO:0000313" key="8">
    <source>
        <dbReference type="Proteomes" id="UP001152300"/>
    </source>
</evidence>
<evidence type="ECO:0000256" key="1">
    <source>
        <dbReference type="ARBA" id="ARBA00004123"/>
    </source>
</evidence>
<keyword evidence="4" id="KW-0539">Nucleus</keyword>
<dbReference type="InterPro" id="IPR036322">
    <property type="entry name" value="WD40_repeat_dom_sf"/>
</dbReference>
<dbReference type="PANTHER" id="PTHR19865">
    <property type="entry name" value="U3 SMALL NUCLEOLAR RNA INTERACTING PROTEIN 2"/>
    <property type="match status" value="1"/>
</dbReference>
<comment type="caution">
    <text evidence="7">The sequence shown here is derived from an EMBL/GenBank/DDBJ whole genome shotgun (WGS) entry which is preliminary data.</text>
</comment>
<dbReference type="PROSITE" id="PS50082">
    <property type="entry name" value="WD_REPEATS_2"/>
    <property type="match status" value="3"/>
</dbReference>
<evidence type="ECO:0000256" key="2">
    <source>
        <dbReference type="ARBA" id="ARBA00022574"/>
    </source>
</evidence>
<dbReference type="SUPFAM" id="SSF50978">
    <property type="entry name" value="WD40 repeat-like"/>
    <property type="match status" value="1"/>
</dbReference>
<feature type="region of interest" description="Disordered" evidence="6">
    <location>
        <begin position="237"/>
        <end position="270"/>
    </location>
</feature>
<dbReference type="Pfam" id="PF00400">
    <property type="entry name" value="WD40"/>
    <property type="match status" value="4"/>
</dbReference>
<evidence type="ECO:0000256" key="6">
    <source>
        <dbReference type="SAM" id="MobiDB-lite"/>
    </source>
</evidence>
<dbReference type="Proteomes" id="UP001152300">
    <property type="component" value="Unassembled WGS sequence"/>
</dbReference>
<dbReference type="SMART" id="SM00320">
    <property type="entry name" value="WD40"/>
    <property type="match status" value="5"/>
</dbReference>
<evidence type="ECO:0000256" key="3">
    <source>
        <dbReference type="ARBA" id="ARBA00022737"/>
    </source>
</evidence>
<evidence type="ECO:0000256" key="4">
    <source>
        <dbReference type="ARBA" id="ARBA00023242"/>
    </source>
</evidence>
<dbReference type="InterPro" id="IPR039241">
    <property type="entry name" value="Rrp9-like"/>
</dbReference>
<dbReference type="InterPro" id="IPR019775">
    <property type="entry name" value="WD40_repeat_CS"/>
</dbReference>
<dbReference type="GO" id="GO:0032040">
    <property type="term" value="C:small-subunit processome"/>
    <property type="evidence" value="ECO:0007669"/>
    <property type="project" value="TreeGrafter"/>
</dbReference>
<sequence length="625" mass="69068">MAPFWIHQIPVSKFCGRIIPQKNYFDKTDIFLPFPPRASFPTTTPTMSSFFTTPNAQKKRKRNDAPEIPKKRLAASSKTPAKQSKPAKRPGRDESISGSDSESEGGQSDDDVAETSSGDDLAGDGEEETAAERRLRLAERYLQNIREEVADDGVGFDAEDIDRDLIAERLEEDVAESKGKIYKTLADELEFGEASSCHFKKDSHSFTGVATCAPYVYTVTKDMWLVKWRIQELPRDQYPQKKGKKKSKKPPPPPKKKPTLVASVRGDQRKSKVTSFMGHTDAIISVAASQDGKFVVTGGVDRKIIVWNAETLRPTRVFSQHRDAVTGLAFRRGTNQLYSSSKDRTIKIWSLDEGAYVETLFGHQDEVVDIASLAQERCISVGARDRTARLWKVVEETQLVFRGGGGEKKSRHKNNPNDLRTLEGSIDRIAMVDEDMFITGGDNGSLSLWTIHKKKPIYTLSLAHGADEPIKPEEASAEADPAKRIVPRPSPRWITALTTIPYSDVVLSGSWDGVVRAWRVSHDRKSLEPMGPVGRISDATMESTDAGVRESQAPARGIINDLSVFERGDRGKDGVCIVAAVGKAHRLGNWQKAPAGRNGAVVFEVSRKQITNNVNGHADEDTGRA</sequence>
<keyword evidence="3" id="KW-0677">Repeat</keyword>
<feature type="compositionally biased region" description="Acidic residues" evidence="6">
    <location>
        <begin position="101"/>
        <end position="113"/>
    </location>
</feature>
<feature type="compositionally biased region" description="Basic residues" evidence="6">
    <location>
        <begin position="241"/>
        <end position="258"/>
    </location>
</feature>
<evidence type="ECO:0000256" key="5">
    <source>
        <dbReference type="PROSITE-ProRule" id="PRU00221"/>
    </source>
</evidence>
<feature type="compositionally biased region" description="Low complexity" evidence="6">
    <location>
        <begin position="41"/>
        <end position="54"/>
    </location>
</feature>
<accession>A0A9X0A8F3</accession>
<keyword evidence="2 5" id="KW-0853">WD repeat</keyword>
<dbReference type="GO" id="GO:0034511">
    <property type="term" value="F:U3 snoRNA binding"/>
    <property type="evidence" value="ECO:0007669"/>
    <property type="project" value="InterPro"/>
</dbReference>
<dbReference type="FunFam" id="2.130.10.10:FF:000594">
    <property type="entry name" value="Small nucleolar ribonucleoprotein complex subunit, putative"/>
    <property type="match status" value="1"/>
</dbReference>
<dbReference type="InterPro" id="IPR015943">
    <property type="entry name" value="WD40/YVTN_repeat-like_dom_sf"/>
</dbReference>
<dbReference type="PANTHER" id="PTHR19865:SF0">
    <property type="entry name" value="U3 SMALL NUCLEOLAR RNA-INTERACTING PROTEIN 2"/>
    <property type="match status" value="1"/>
</dbReference>
<dbReference type="EMBL" id="JAPEIS010000017">
    <property type="protein sequence ID" value="KAJ8058165.1"/>
    <property type="molecule type" value="Genomic_DNA"/>
</dbReference>